<evidence type="ECO:0000256" key="6">
    <source>
        <dbReference type="PROSITE-ProRule" id="PRU01091"/>
    </source>
</evidence>
<dbReference type="CDD" id="cd15831">
    <property type="entry name" value="BTAD"/>
    <property type="match status" value="1"/>
</dbReference>
<dbReference type="SUPFAM" id="SSF52540">
    <property type="entry name" value="P-loop containing nucleoside triphosphate hydrolases"/>
    <property type="match status" value="1"/>
</dbReference>
<dbReference type="SMART" id="SM01043">
    <property type="entry name" value="BTAD"/>
    <property type="match status" value="1"/>
</dbReference>
<dbReference type="InterPro" id="IPR011990">
    <property type="entry name" value="TPR-like_helical_dom_sf"/>
</dbReference>
<dbReference type="InterPro" id="IPR036388">
    <property type="entry name" value="WH-like_DNA-bd_sf"/>
</dbReference>
<evidence type="ECO:0000256" key="1">
    <source>
        <dbReference type="ARBA" id="ARBA00005820"/>
    </source>
</evidence>
<dbReference type="Pfam" id="PF00486">
    <property type="entry name" value="Trans_reg_C"/>
    <property type="match status" value="1"/>
</dbReference>
<keyword evidence="10" id="KW-1185">Reference proteome</keyword>
<dbReference type="InterPro" id="IPR002182">
    <property type="entry name" value="NB-ARC"/>
</dbReference>
<dbReference type="SUPFAM" id="SSF46894">
    <property type="entry name" value="C-terminal effector domain of the bipartite response regulators"/>
    <property type="match status" value="1"/>
</dbReference>
<dbReference type="SUPFAM" id="SSF48452">
    <property type="entry name" value="TPR-like"/>
    <property type="match status" value="3"/>
</dbReference>
<feature type="domain" description="OmpR/PhoB-type" evidence="8">
    <location>
        <begin position="1"/>
        <end position="95"/>
    </location>
</feature>
<comment type="similarity">
    <text evidence="1">Belongs to the AfsR/DnrI/RedD regulatory family.</text>
</comment>
<dbReference type="SMART" id="SM00862">
    <property type="entry name" value="Trans_reg_C"/>
    <property type="match status" value="1"/>
</dbReference>
<evidence type="ECO:0000313" key="10">
    <source>
        <dbReference type="Proteomes" id="UP001550850"/>
    </source>
</evidence>
<name>A0ABV2YCX3_9ACTN</name>
<keyword evidence="2" id="KW-0902">Two-component regulatory system</keyword>
<dbReference type="InterPro" id="IPR027417">
    <property type="entry name" value="P-loop_NTPase"/>
</dbReference>
<proteinExistence type="inferred from homology"/>
<dbReference type="InterPro" id="IPR051677">
    <property type="entry name" value="AfsR-DnrI-RedD_regulator"/>
</dbReference>
<feature type="DNA-binding region" description="OmpR/PhoB-type" evidence="6">
    <location>
        <begin position="1"/>
        <end position="95"/>
    </location>
</feature>
<keyword evidence="4 6" id="KW-0238">DNA-binding</keyword>
<dbReference type="PRINTS" id="PR00364">
    <property type="entry name" value="DISEASERSIST"/>
</dbReference>
<feature type="region of interest" description="Disordered" evidence="7">
    <location>
        <begin position="247"/>
        <end position="268"/>
    </location>
</feature>
<keyword evidence="5" id="KW-0804">Transcription</keyword>
<reference evidence="9 10" key="1">
    <citation type="submission" date="2024-06" db="EMBL/GenBank/DDBJ databases">
        <title>The Natural Products Discovery Center: Release of the First 8490 Sequenced Strains for Exploring Actinobacteria Biosynthetic Diversity.</title>
        <authorList>
            <person name="Kalkreuter E."/>
            <person name="Kautsar S.A."/>
            <person name="Yang D."/>
            <person name="Bader C.D."/>
            <person name="Teijaro C.N."/>
            <person name="Fluegel L."/>
            <person name="Davis C.M."/>
            <person name="Simpson J.R."/>
            <person name="Lauterbach L."/>
            <person name="Steele A.D."/>
            <person name="Gui C."/>
            <person name="Meng S."/>
            <person name="Li G."/>
            <person name="Viehrig K."/>
            <person name="Ye F."/>
            <person name="Su P."/>
            <person name="Kiefer A.F."/>
            <person name="Nichols A."/>
            <person name="Cepeda A.J."/>
            <person name="Yan W."/>
            <person name="Fan B."/>
            <person name="Jiang Y."/>
            <person name="Adhikari A."/>
            <person name="Zheng C.-J."/>
            <person name="Schuster L."/>
            <person name="Cowan T.M."/>
            <person name="Smanski M.J."/>
            <person name="Chevrette M.G."/>
            <person name="De Carvalho L.P.S."/>
            <person name="Shen B."/>
        </authorList>
    </citation>
    <scope>NUCLEOTIDE SEQUENCE [LARGE SCALE GENOMIC DNA]</scope>
    <source>
        <strain evidence="9 10">NPDC038104</strain>
    </source>
</reference>
<dbReference type="Gene3D" id="1.10.10.10">
    <property type="entry name" value="Winged helix-like DNA-binding domain superfamily/Winged helix DNA-binding domain"/>
    <property type="match status" value="1"/>
</dbReference>
<dbReference type="Gene3D" id="3.40.50.300">
    <property type="entry name" value="P-loop containing nucleotide triphosphate hydrolases"/>
    <property type="match status" value="1"/>
</dbReference>
<keyword evidence="3" id="KW-0805">Transcription regulation</keyword>
<organism evidence="9 10">
    <name type="scientific">Streptomyces fragilis</name>
    <dbReference type="NCBI Taxonomy" id="67301"/>
    <lineage>
        <taxon>Bacteria</taxon>
        <taxon>Bacillati</taxon>
        <taxon>Actinomycetota</taxon>
        <taxon>Actinomycetes</taxon>
        <taxon>Kitasatosporales</taxon>
        <taxon>Streptomycetaceae</taxon>
        <taxon>Streptomyces</taxon>
    </lineage>
</organism>
<evidence type="ECO:0000256" key="5">
    <source>
        <dbReference type="ARBA" id="ARBA00023163"/>
    </source>
</evidence>
<evidence type="ECO:0000259" key="8">
    <source>
        <dbReference type="PROSITE" id="PS51755"/>
    </source>
</evidence>
<dbReference type="Gene3D" id="1.25.40.10">
    <property type="entry name" value="Tetratricopeptide repeat domain"/>
    <property type="match status" value="2"/>
</dbReference>
<evidence type="ECO:0000256" key="2">
    <source>
        <dbReference type="ARBA" id="ARBA00023012"/>
    </source>
</evidence>
<dbReference type="PANTHER" id="PTHR35807:SF1">
    <property type="entry name" value="TRANSCRIPTIONAL REGULATOR REDD"/>
    <property type="match status" value="1"/>
</dbReference>
<accession>A0ABV2YCX3</accession>
<dbReference type="InterPro" id="IPR005158">
    <property type="entry name" value="BTAD"/>
</dbReference>
<evidence type="ECO:0000256" key="3">
    <source>
        <dbReference type="ARBA" id="ARBA00023015"/>
    </source>
</evidence>
<gene>
    <name evidence="9" type="ORF">AB0E65_04865</name>
</gene>
<protein>
    <submittedName>
        <fullName evidence="9">BTAD domain-containing putative transcriptional regulator</fullName>
    </submittedName>
</protein>
<dbReference type="InterPro" id="IPR001867">
    <property type="entry name" value="OmpR/PhoB-type_DNA-bd"/>
</dbReference>
<evidence type="ECO:0000313" key="9">
    <source>
        <dbReference type="EMBL" id="MEU3553557.1"/>
    </source>
</evidence>
<dbReference type="EMBL" id="JBEZUR010000004">
    <property type="protein sequence ID" value="MEU3553557.1"/>
    <property type="molecule type" value="Genomic_DNA"/>
</dbReference>
<evidence type="ECO:0000256" key="7">
    <source>
        <dbReference type="SAM" id="MobiDB-lite"/>
    </source>
</evidence>
<comment type="caution">
    <text evidence="9">The sequence shown here is derived from an EMBL/GenBank/DDBJ whole genome shotgun (WGS) entry which is preliminary data.</text>
</comment>
<dbReference type="PANTHER" id="PTHR35807">
    <property type="entry name" value="TRANSCRIPTIONAL REGULATOR REDD-RELATED"/>
    <property type="match status" value="1"/>
</dbReference>
<dbReference type="InterPro" id="IPR016032">
    <property type="entry name" value="Sig_transdc_resp-reg_C-effctor"/>
</dbReference>
<sequence>MSASHVAFRLLGPLEVESDSCPVRLTPRQRALCAALLLQPGRVVSVDRLVDQLWGAAPPQAGEARVRALVAEVRRAMGACASVLETRRPGYAIRVTPDELDTLKFEELVGEGSRMSAAGEWRAALRCHGEALRLWRGEPLTDLPALATWAERERLSELRKTAQAGMAEAEMELGDHPSAVARLVRLTAEDPLRERPHVLLMRALQLDGRMGEALQVYAALRRRLVEELGTEPSAALTAAHQRLLAGEAEVARRPSPQEAEDERRKDAVVPRQLPAAPRLFVGRSAELSSLDDCLHKNEPLALITGPAGIGKSSLALKWANRVMPRFPDGQLFLPMHGFDGRAPMSAGEALVILLQGLGCAVRDIPTGQDAQAALYRTMIARRKMLLVLDDVTDAETVRRLQPPAPGSMTVVTSRYKLGSLITLEGARRITCDLFGEEEALELLRAGPSAMSVDEEPEASGRLVQLCERLPLALSIARSWLQEGGHGRVQEYIDELAERGRLAGLQSEGDDSVAVRAALDLSYETLLPEARRVFRLLGVTGGSGRSTAAIAATSDIDANRAEELLRQAEKVHLVRRDGRGRWAWHDLVHEYAVARSGTEDPADVRDAARHRLLGHYLHSLVAAAAVCSFHTPAVPLPPSDGAAPRAFRCMDEAAAWVDAEWKDIVSAVMHAADFGPAHYAWQIVDAMQDVFHHWRPLSDWIRLATISRSAADRDGDAVGVAAMSLALGAARWREGDLREAFAAFQRAEDRSKVARWGHGEAAGLQGAGVTLKILGEPRRALPRYRKAIDLYHQQGNRRSEGLMLLNMSSLNLSLGLLDEAEEAATRALDLLQADLRIPRCLALANLASVRLHQGSLTSVTEPLRESFAICRDADLPYAEAMTLDVLARFHAETGRDDIAWRVWHDALAVAEWAENRYCRANALLGLSLLALRWRSAEDARQYLQQADGLIDSGYHAGRVDALLQRALISHATGDALTATALLGQAGTMAIDAHVLRLPLIRAAEALTLLETGEPKAAFDAAQGGVDAARQASQRLVEARCLKILATAGEAAGILPAAEAAAGRATSLFDSLGIPAVHRDGAWWAAGDVTKRPVGALPHTVAKPPAEREERLRGFMADHFPEGWAS</sequence>
<dbReference type="Proteomes" id="UP001550850">
    <property type="component" value="Unassembled WGS sequence"/>
</dbReference>
<dbReference type="Pfam" id="PF03704">
    <property type="entry name" value="BTAD"/>
    <property type="match status" value="1"/>
</dbReference>
<evidence type="ECO:0000256" key="4">
    <source>
        <dbReference type="ARBA" id="ARBA00023125"/>
    </source>
</evidence>
<dbReference type="PROSITE" id="PS51755">
    <property type="entry name" value="OMPR_PHOB"/>
    <property type="match status" value="1"/>
</dbReference>
<dbReference type="Pfam" id="PF00931">
    <property type="entry name" value="NB-ARC"/>
    <property type="match status" value="1"/>
</dbReference>